<accession>U7VEQ7</accession>
<dbReference type="PANTHER" id="PTHR35882:SF3">
    <property type="entry name" value="GLYCOSIDE-HYDROLASE FAMILY GH114 TIM-BARREL DOMAIN-CONTAINING PROTEIN"/>
    <property type="match status" value="1"/>
</dbReference>
<keyword evidence="3" id="KW-1185">Reference proteome</keyword>
<dbReference type="Proteomes" id="UP000017081">
    <property type="component" value="Unassembled WGS sequence"/>
</dbReference>
<dbReference type="HOGENOM" id="CLU_048092_0_0_0"/>
<organism evidence="2 3">
    <name type="scientific">Cetobacterium somerae ATCC BAA-474</name>
    <dbReference type="NCBI Taxonomy" id="1319815"/>
    <lineage>
        <taxon>Bacteria</taxon>
        <taxon>Fusobacteriati</taxon>
        <taxon>Fusobacteriota</taxon>
        <taxon>Fusobacteriia</taxon>
        <taxon>Fusobacteriales</taxon>
        <taxon>Fusobacteriaceae</taxon>
        <taxon>Cetobacterium</taxon>
    </lineage>
</organism>
<feature type="domain" description="Glycoside-hydrolase family GH114 TIM-barrel" evidence="1">
    <location>
        <begin position="208"/>
        <end position="301"/>
    </location>
</feature>
<dbReference type="Gene3D" id="3.20.20.70">
    <property type="entry name" value="Aldolase class I"/>
    <property type="match status" value="2"/>
</dbReference>
<dbReference type="STRING" id="1319815.HMPREF0202_00797"/>
<evidence type="ECO:0000259" key="1">
    <source>
        <dbReference type="Pfam" id="PF03537"/>
    </source>
</evidence>
<dbReference type="InterPro" id="IPR017853">
    <property type="entry name" value="GH"/>
</dbReference>
<evidence type="ECO:0000313" key="2">
    <source>
        <dbReference type="EMBL" id="ERT69288.1"/>
    </source>
</evidence>
<sequence>MERFMKKIIVFLFISMISFVKGDEVSKIKMRELIKQIKTQSKEKILVPQNGTNIFFNGDKLDMEFIKNVDGVSQESLFYGVGGINEATPEDEKNYLLKNLIEIEKEGKVVFSVNYANDKKLRGKILKDTEKYNFVGEAVSSYSANSIFQPLQKNSLKNVTNLKEVKNFLYLLNPEKFKNVDDYYRVLKNTDFDLLIIEPSLNGKFLTKEQIKSLKIRKNGTRRLIIAYFSIGEAENYRGYWHNSWNKKLPEWIVKENENWEGNFIIKYWSPQWKEIIRNYQKKLDDIGVDGYYLDTIDTYEQF</sequence>
<dbReference type="PRINTS" id="PR01545">
    <property type="entry name" value="THEMAYE10DUF"/>
</dbReference>
<dbReference type="Pfam" id="PF03537">
    <property type="entry name" value="Glyco_hydro_114"/>
    <property type="match status" value="1"/>
</dbReference>
<dbReference type="SUPFAM" id="SSF51445">
    <property type="entry name" value="(Trans)glycosidases"/>
    <property type="match status" value="1"/>
</dbReference>
<evidence type="ECO:0000313" key="3">
    <source>
        <dbReference type="Proteomes" id="UP000017081"/>
    </source>
</evidence>
<name>U7VEQ7_9FUSO</name>
<comment type="caution">
    <text evidence="2">The sequence shown here is derived from an EMBL/GenBank/DDBJ whole genome shotgun (WGS) entry which is preliminary data.</text>
</comment>
<reference evidence="2 3" key="1">
    <citation type="submission" date="2013-08" db="EMBL/GenBank/DDBJ databases">
        <authorList>
            <person name="Weinstock G."/>
            <person name="Sodergren E."/>
            <person name="Wylie T."/>
            <person name="Fulton L."/>
            <person name="Fulton R."/>
            <person name="Fronick C."/>
            <person name="O'Laughlin M."/>
            <person name="Godfrey J."/>
            <person name="Miner T."/>
            <person name="Herter B."/>
            <person name="Appelbaum E."/>
            <person name="Cordes M."/>
            <person name="Lek S."/>
            <person name="Wollam A."/>
            <person name="Pepin K.H."/>
            <person name="Palsikar V.B."/>
            <person name="Mitreva M."/>
            <person name="Wilson R.K."/>
        </authorList>
    </citation>
    <scope>NUCLEOTIDE SEQUENCE [LARGE SCALE GENOMIC DNA]</scope>
    <source>
        <strain evidence="2 3">ATCC BAA-474</strain>
    </source>
</reference>
<dbReference type="eggNOG" id="COG2342">
    <property type="taxonomic scope" value="Bacteria"/>
</dbReference>
<dbReference type="AlphaFoldDB" id="U7VEQ7"/>
<dbReference type="InterPro" id="IPR016062">
    <property type="entry name" value="TM1410-rel"/>
</dbReference>
<gene>
    <name evidence="2" type="ORF">HMPREF0202_00797</name>
</gene>
<dbReference type="InterPro" id="IPR004352">
    <property type="entry name" value="GH114_TIM-barrel"/>
</dbReference>
<proteinExistence type="predicted"/>
<dbReference type="InterPro" id="IPR013785">
    <property type="entry name" value="Aldolase_TIM"/>
</dbReference>
<protein>
    <recommendedName>
        <fullName evidence="1">Glycoside-hydrolase family GH114 TIM-barrel domain-containing protein</fullName>
    </recommendedName>
</protein>
<dbReference type="PANTHER" id="PTHR35882">
    <property type="entry name" value="PELA"/>
    <property type="match status" value="1"/>
</dbReference>
<dbReference type="EMBL" id="AXZF01000029">
    <property type="protein sequence ID" value="ERT69288.1"/>
    <property type="molecule type" value="Genomic_DNA"/>
</dbReference>